<accession>A0A7J0BPP5</accession>
<evidence type="ECO:0000313" key="2">
    <source>
        <dbReference type="EMBL" id="GFM35620.1"/>
    </source>
</evidence>
<reference evidence="2 3" key="1">
    <citation type="submission" date="2020-05" db="EMBL/GenBank/DDBJ databases">
        <title>Draft genome sequence of Desulfovibrio psychrotolerans JS1T.</title>
        <authorList>
            <person name="Ueno A."/>
            <person name="Tamazawa S."/>
            <person name="Tamamura S."/>
            <person name="Murakami T."/>
            <person name="Kiyama T."/>
            <person name="Inomata H."/>
            <person name="Amano Y."/>
            <person name="Miyakawa K."/>
            <person name="Tamaki H."/>
            <person name="Naganuma T."/>
            <person name="Kaneko K."/>
        </authorList>
    </citation>
    <scope>NUCLEOTIDE SEQUENCE [LARGE SCALE GENOMIC DNA]</scope>
    <source>
        <strain evidence="2 3">JS1</strain>
    </source>
</reference>
<evidence type="ECO:0000313" key="3">
    <source>
        <dbReference type="Proteomes" id="UP000503820"/>
    </source>
</evidence>
<feature type="region of interest" description="Disordered" evidence="1">
    <location>
        <begin position="1"/>
        <end position="30"/>
    </location>
</feature>
<comment type="caution">
    <text evidence="2">The sequence shown here is derived from an EMBL/GenBank/DDBJ whole genome shotgun (WGS) entry which is preliminary data.</text>
</comment>
<evidence type="ECO:0000256" key="1">
    <source>
        <dbReference type="SAM" id="MobiDB-lite"/>
    </source>
</evidence>
<sequence length="116" mass="12411">MDEHGKGEAEEDEQQAALQTAQHVSGYSSVQKGEATVRLTQAKIDRGGWCRRFCVIIPGCAGRVGWCARGILNMQGGKKSLAFCLLCRTAGFGEGVSGSIGERIVRAVHAGFFKLP</sequence>
<protein>
    <submittedName>
        <fullName evidence="2">Uncharacterized protein</fullName>
    </submittedName>
</protein>
<keyword evidence="3" id="KW-1185">Reference proteome</keyword>
<dbReference type="AlphaFoldDB" id="A0A7J0BPP5"/>
<gene>
    <name evidence="2" type="ORF">DSM19430T_03040</name>
</gene>
<proteinExistence type="predicted"/>
<organism evidence="2 3">
    <name type="scientific">Desulfovibrio psychrotolerans</name>
    <dbReference type="NCBI Taxonomy" id="415242"/>
    <lineage>
        <taxon>Bacteria</taxon>
        <taxon>Pseudomonadati</taxon>
        <taxon>Thermodesulfobacteriota</taxon>
        <taxon>Desulfovibrionia</taxon>
        <taxon>Desulfovibrionales</taxon>
        <taxon>Desulfovibrionaceae</taxon>
        <taxon>Desulfovibrio</taxon>
    </lineage>
</organism>
<name>A0A7J0BPP5_9BACT</name>
<dbReference type="EMBL" id="BLVP01000001">
    <property type="protein sequence ID" value="GFM35620.1"/>
    <property type="molecule type" value="Genomic_DNA"/>
</dbReference>
<dbReference type="Proteomes" id="UP000503820">
    <property type="component" value="Unassembled WGS sequence"/>
</dbReference>